<organism evidence="1 2">
    <name type="scientific">Candidatus Methanoperedens nitratireducens</name>
    <dbReference type="NCBI Taxonomy" id="1392998"/>
    <lineage>
        <taxon>Archaea</taxon>
        <taxon>Methanobacteriati</taxon>
        <taxon>Methanobacteriota</taxon>
        <taxon>Stenosarchaea group</taxon>
        <taxon>Methanomicrobia</taxon>
        <taxon>Methanosarcinales</taxon>
        <taxon>ANME-2 cluster</taxon>
        <taxon>Candidatus Methanoperedentaceae</taxon>
        <taxon>Candidatus Methanoperedens</taxon>
    </lineage>
</organism>
<name>A0A0P8E374_9EURY</name>
<proteinExistence type="predicted"/>
<protein>
    <submittedName>
        <fullName evidence="1">Uncharacterized protein</fullName>
    </submittedName>
</protein>
<comment type="caution">
    <text evidence="1">The sequence shown here is derived from an EMBL/GenBank/DDBJ whole genome shotgun (WGS) entry which is preliminary data.</text>
</comment>
<sequence length="88" mass="10061">MSTVSIRLPYDIINIIGEQKSIEKESRILIATELYREGEISAGKAAELADMPFEDFIEQLKNRKMKIYSMLGISEAQEEESSAEKYLK</sequence>
<dbReference type="Proteomes" id="UP000050360">
    <property type="component" value="Unassembled WGS sequence"/>
</dbReference>
<accession>A0A0P8E374</accession>
<dbReference type="InterPro" id="IPR005368">
    <property type="entry name" value="UPF0175"/>
</dbReference>
<evidence type="ECO:0000313" key="2">
    <source>
        <dbReference type="Proteomes" id="UP000050360"/>
    </source>
</evidence>
<gene>
    <name evidence="1" type="ORF">MPEBLZ_00551</name>
</gene>
<dbReference type="EMBL" id="LKCM01000050">
    <property type="protein sequence ID" value="KPQ44872.1"/>
    <property type="molecule type" value="Genomic_DNA"/>
</dbReference>
<evidence type="ECO:0000313" key="1">
    <source>
        <dbReference type="EMBL" id="KPQ44872.1"/>
    </source>
</evidence>
<reference evidence="1 2" key="1">
    <citation type="submission" date="2015-09" db="EMBL/GenBank/DDBJ databases">
        <title>A metagenomics-based metabolic model of nitrate-dependent anaerobic oxidation of methane by Methanoperedens-like archaea.</title>
        <authorList>
            <person name="Arshad A."/>
            <person name="Speth D.R."/>
            <person name="De Graaf R.M."/>
            <person name="Op Den Camp H.J."/>
            <person name="Jetten M.S."/>
            <person name="Welte C.U."/>
        </authorList>
    </citation>
    <scope>NUCLEOTIDE SEQUENCE [LARGE SCALE GENOMIC DNA]</scope>
</reference>
<dbReference type="Pfam" id="PF03683">
    <property type="entry name" value="UPF0175"/>
    <property type="match status" value="1"/>
</dbReference>
<dbReference type="AlphaFoldDB" id="A0A0P8E374"/>